<comment type="function">
    <text evidence="2">Binds to DNA and alters its conformation. May be involved in regulation of gene expression, nucleoid organization and DNA protection.</text>
</comment>
<proteinExistence type="inferred from homology"/>
<dbReference type="Pfam" id="PF02575">
    <property type="entry name" value="YbaB_DNA_bd"/>
    <property type="match status" value="1"/>
</dbReference>
<protein>
    <recommendedName>
        <fullName evidence="2">Nucleoid-associated protein ERS132406_01471</fullName>
    </recommendedName>
</protein>
<dbReference type="InterPro" id="IPR004401">
    <property type="entry name" value="YbaB/EbfC"/>
</dbReference>
<dbReference type="EMBL" id="FIGZ01000015">
    <property type="protein sequence ID" value="CYV04938.1"/>
    <property type="molecule type" value="Genomic_DNA"/>
</dbReference>
<sequence length="118" mass="13249">MKIYKQGLNPWYERNLKNLMMNMQNMMRQAQKLQKQMEKSQAELAAAQFTGSSVQDLVTATFTGDKKLVSIDFKADIVDADDIETLQEMTIQAVNAALTKVDEATQKKLGAFAGKLPF</sequence>
<evidence type="ECO:0000256" key="1">
    <source>
        <dbReference type="ARBA" id="ARBA00023125"/>
    </source>
</evidence>
<dbReference type="PIRSF" id="PIRSF004555">
    <property type="entry name" value="UCP004555"/>
    <property type="match status" value="1"/>
</dbReference>
<dbReference type="SUPFAM" id="SSF82607">
    <property type="entry name" value="YbaB-like"/>
    <property type="match status" value="1"/>
</dbReference>
<name>A0A116RCU2_STRSU</name>
<accession>A0A116RCU2</accession>
<gene>
    <name evidence="4" type="ORF">ERS132406_01471</name>
</gene>
<reference evidence="4 5" key="1">
    <citation type="submission" date="2016-02" db="EMBL/GenBank/DDBJ databases">
        <authorList>
            <consortium name="Pathogen Informatics"/>
        </authorList>
    </citation>
    <scope>NUCLEOTIDE SEQUENCE [LARGE SCALE GENOMIC DNA]</scope>
    <source>
        <strain evidence="4 5">LSS44</strain>
    </source>
</reference>
<dbReference type="GO" id="GO:0003677">
    <property type="term" value="F:DNA binding"/>
    <property type="evidence" value="ECO:0007669"/>
    <property type="project" value="UniProtKB-UniRule"/>
</dbReference>
<dbReference type="AlphaFoldDB" id="A0A116RCU2"/>
<dbReference type="PANTHER" id="PTHR33449:SF1">
    <property type="entry name" value="NUCLEOID-ASSOCIATED PROTEIN YBAB"/>
    <property type="match status" value="1"/>
</dbReference>
<keyword evidence="2" id="KW-0963">Cytoplasm</keyword>
<dbReference type="Proteomes" id="UP000072083">
    <property type="component" value="Unassembled WGS sequence"/>
</dbReference>
<evidence type="ECO:0000256" key="2">
    <source>
        <dbReference type="HAMAP-Rule" id="MF_00274"/>
    </source>
</evidence>
<comment type="similarity">
    <text evidence="2">Belongs to the YbaB/EbfC family.</text>
</comment>
<dbReference type="GO" id="GO:0005829">
    <property type="term" value="C:cytosol"/>
    <property type="evidence" value="ECO:0007669"/>
    <property type="project" value="TreeGrafter"/>
</dbReference>
<dbReference type="PANTHER" id="PTHR33449">
    <property type="entry name" value="NUCLEOID-ASSOCIATED PROTEIN YBAB"/>
    <property type="match status" value="1"/>
</dbReference>
<comment type="subunit">
    <text evidence="2">Homodimer.</text>
</comment>
<evidence type="ECO:0000256" key="3">
    <source>
        <dbReference type="SAM" id="Coils"/>
    </source>
</evidence>
<evidence type="ECO:0000313" key="4">
    <source>
        <dbReference type="EMBL" id="CYV04938.1"/>
    </source>
</evidence>
<keyword evidence="1 2" id="KW-0238">DNA-binding</keyword>
<comment type="subcellular location">
    <subcellularLocation>
        <location evidence="2">Cytoplasm</location>
        <location evidence="2">Nucleoid</location>
    </subcellularLocation>
</comment>
<dbReference type="InterPro" id="IPR036894">
    <property type="entry name" value="YbaB-like_sf"/>
</dbReference>
<organism evidence="4 5">
    <name type="scientific">Streptococcus suis</name>
    <dbReference type="NCBI Taxonomy" id="1307"/>
    <lineage>
        <taxon>Bacteria</taxon>
        <taxon>Bacillati</taxon>
        <taxon>Bacillota</taxon>
        <taxon>Bacilli</taxon>
        <taxon>Lactobacillales</taxon>
        <taxon>Streptococcaceae</taxon>
        <taxon>Streptococcus</taxon>
    </lineage>
</organism>
<dbReference type="Gene3D" id="3.30.1310.10">
    <property type="entry name" value="Nucleoid-associated protein YbaB-like domain"/>
    <property type="match status" value="1"/>
</dbReference>
<evidence type="ECO:0000313" key="5">
    <source>
        <dbReference type="Proteomes" id="UP000072083"/>
    </source>
</evidence>
<feature type="coiled-coil region" evidence="3">
    <location>
        <begin position="13"/>
        <end position="50"/>
    </location>
</feature>
<dbReference type="GO" id="GO:0043590">
    <property type="term" value="C:bacterial nucleoid"/>
    <property type="evidence" value="ECO:0007669"/>
    <property type="project" value="UniProtKB-UniRule"/>
</dbReference>
<dbReference type="NCBIfam" id="TIGR00103">
    <property type="entry name" value="DNA_YbaB_EbfC"/>
    <property type="match status" value="1"/>
</dbReference>
<keyword evidence="3" id="KW-0175">Coiled coil</keyword>
<dbReference type="HAMAP" id="MF_00274">
    <property type="entry name" value="DNA_YbaB_EbfC"/>
    <property type="match status" value="1"/>
</dbReference>